<dbReference type="InterPro" id="IPR039261">
    <property type="entry name" value="FNR_nucleotide-bd"/>
</dbReference>
<keyword evidence="12" id="KW-1185">Reference proteome</keyword>
<dbReference type="SUPFAM" id="SSF52218">
    <property type="entry name" value="Flavoproteins"/>
    <property type="match status" value="1"/>
</dbReference>
<dbReference type="InterPro" id="IPR029039">
    <property type="entry name" value="Flavoprotein-like_sf"/>
</dbReference>
<organism evidence="11 12">
    <name type="scientific">Caulochytrium protostelioides</name>
    <dbReference type="NCBI Taxonomy" id="1555241"/>
    <lineage>
        <taxon>Eukaryota</taxon>
        <taxon>Fungi</taxon>
        <taxon>Fungi incertae sedis</taxon>
        <taxon>Chytridiomycota</taxon>
        <taxon>Chytridiomycota incertae sedis</taxon>
        <taxon>Chytridiomycetes</taxon>
        <taxon>Caulochytriales</taxon>
        <taxon>Caulochytriaceae</taxon>
        <taxon>Caulochytrium</taxon>
    </lineage>
</organism>
<dbReference type="STRING" id="1555241.A0A4V1IVI3"/>
<protein>
    <recommendedName>
        <fullName evidence="13">Riboflavin synthase domain-like protein</fullName>
    </recommendedName>
</protein>
<evidence type="ECO:0000256" key="7">
    <source>
        <dbReference type="ARBA" id="ARBA00023002"/>
    </source>
</evidence>
<feature type="domain" description="Flavodoxin-like" evidence="9">
    <location>
        <begin position="6"/>
        <end position="150"/>
    </location>
</feature>
<dbReference type="PANTHER" id="PTHR19384:SF10">
    <property type="entry name" value="NADPH-DEPENDENT DIFLAVIN OXIDOREDUCTASE 1"/>
    <property type="match status" value="1"/>
</dbReference>
<reference evidence="12" key="1">
    <citation type="journal article" date="2018" name="Nat. Microbiol.">
        <title>Leveraging single-cell genomics to expand the fungal tree of life.</title>
        <authorList>
            <person name="Ahrendt S.R."/>
            <person name="Quandt C.A."/>
            <person name="Ciobanu D."/>
            <person name="Clum A."/>
            <person name="Salamov A."/>
            <person name="Andreopoulos B."/>
            <person name="Cheng J.F."/>
            <person name="Woyke T."/>
            <person name="Pelin A."/>
            <person name="Henrissat B."/>
            <person name="Reynolds N.K."/>
            <person name="Benny G.L."/>
            <person name="Smith M.E."/>
            <person name="James T.Y."/>
            <person name="Grigoriev I.V."/>
        </authorList>
    </citation>
    <scope>NUCLEOTIDE SEQUENCE [LARGE SCALE GENOMIC DNA]</scope>
    <source>
        <strain evidence="12">ATCC 52028</strain>
    </source>
</reference>
<dbReference type="GO" id="GO:0010181">
    <property type="term" value="F:FMN binding"/>
    <property type="evidence" value="ECO:0007669"/>
    <property type="project" value="InterPro"/>
</dbReference>
<dbReference type="GO" id="GO:0050660">
    <property type="term" value="F:flavin adenine dinucleotide binding"/>
    <property type="evidence" value="ECO:0007669"/>
    <property type="project" value="TreeGrafter"/>
</dbReference>
<keyword evidence="3" id="KW-0285">Flavoprotein</keyword>
<dbReference type="Pfam" id="PF00258">
    <property type="entry name" value="Flavodoxin_1"/>
    <property type="match status" value="1"/>
</dbReference>
<evidence type="ECO:0000313" key="11">
    <source>
        <dbReference type="EMBL" id="RKP04159.1"/>
    </source>
</evidence>
<dbReference type="GO" id="GO:0005829">
    <property type="term" value="C:cytosol"/>
    <property type="evidence" value="ECO:0007669"/>
    <property type="project" value="TreeGrafter"/>
</dbReference>
<evidence type="ECO:0000256" key="2">
    <source>
        <dbReference type="ARBA" id="ARBA00001974"/>
    </source>
</evidence>
<dbReference type="Gene3D" id="3.40.50.360">
    <property type="match status" value="1"/>
</dbReference>
<evidence type="ECO:0000256" key="4">
    <source>
        <dbReference type="ARBA" id="ARBA00022643"/>
    </source>
</evidence>
<comment type="cofactor">
    <cofactor evidence="1">
        <name>FMN</name>
        <dbReference type="ChEBI" id="CHEBI:58210"/>
    </cofactor>
</comment>
<dbReference type="PRINTS" id="PR00371">
    <property type="entry name" value="FPNCR"/>
</dbReference>
<evidence type="ECO:0000259" key="10">
    <source>
        <dbReference type="PROSITE" id="PS51384"/>
    </source>
</evidence>
<evidence type="ECO:0000256" key="6">
    <source>
        <dbReference type="ARBA" id="ARBA00022857"/>
    </source>
</evidence>
<dbReference type="Pfam" id="PF00175">
    <property type="entry name" value="NAD_binding_1"/>
    <property type="match status" value="1"/>
</dbReference>
<dbReference type="Gene3D" id="2.40.30.10">
    <property type="entry name" value="Translation factors"/>
    <property type="match status" value="1"/>
</dbReference>
<feature type="non-terminal residue" evidence="11">
    <location>
        <position position="651"/>
    </location>
</feature>
<evidence type="ECO:0000259" key="9">
    <source>
        <dbReference type="PROSITE" id="PS50902"/>
    </source>
</evidence>
<evidence type="ECO:0008006" key="13">
    <source>
        <dbReference type="Google" id="ProtNLM"/>
    </source>
</evidence>
<keyword evidence="7" id="KW-0560">Oxidoreductase</keyword>
<feature type="non-terminal residue" evidence="11">
    <location>
        <position position="1"/>
    </location>
</feature>
<feature type="domain" description="FAD-binding FR-type" evidence="10">
    <location>
        <begin position="221"/>
        <end position="494"/>
    </location>
</feature>
<dbReference type="GO" id="GO:0016491">
    <property type="term" value="F:oxidoreductase activity"/>
    <property type="evidence" value="ECO:0007669"/>
    <property type="project" value="UniProtKB-KW"/>
</dbReference>
<dbReference type="InterPro" id="IPR003097">
    <property type="entry name" value="CysJ-like_FAD-binding"/>
</dbReference>
<dbReference type="Gene3D" id="1.20.990.10">
    <property type="entry name" value="NADPH-cytochrome p450 Reductase, Chain A, domain 3"/>
    <property type="match status" value="1"/>
</dbReference>
<dbReference type="PROSITE" id="PS50902">
    <property type="entry name" value="FLAVODOXIN_LIKE"/>
    <property type="match status" value="1"/>
</dbReference>
<dbReference type="Pfam" id="PF00667">
    <property type="entry name" value="FAD_binding_1"/>
    <property type="match status" value="1"/>
</dbReference>
<dbReference type="OrthoDB" id="1856718at2759"/>
<feature type="compositionally biased region" description="Pro residues" evidence="8">
    <location>
        <begin position="197"/>
        <end position="206"/>
    </location>
</feature>
<dbReference type="InterPro" id="IPR001433">
    <property type="entry name" value="OxRdtase_FAD/NAD-bd"/>
</dbReference>
<dbReference type="InterPro" id="IPR017927">
    <property type="entry name" value="FAD-bd_FR_type"/>
</dbReference>
<dbReference type="InterPro" id="IPR017938">
    <property type="entry name" value="Riboflavin_synthase-like_b-brl"/>
</dbReference>
<keyword evidence="5" id="KW-0274">FAD</keyword>
<sequence>PAERELLILYASETGTAADVAARLARQARRHRLRPHVAALDAFDKSRLPDAGLALFVIATCGMGDAPANMRRFWQFLMRRALPADALRGLAYGVFGLGDSSYPHFNYAAKRLHKRLAQLGAHAVVDRGDGDDQHFLGLDGALGPWQTAFWQAAVRRAHVPVRDILPDTVVLPPVVAVQLDSTRDAPPPSSPTDSASVPPPPPPPIPDDGVSPSSPAAACGPGTVWATLTHNTRITPASHFQDTRLLTLALPTDAPAHLPGDVLVVQPENPAARVDAFLALCGWTDLADQPVALVPEPGLAAGARANPFGVPPLVPAVLASPSARTLRGLCRFLDFDGRPPRYFFQLLASFATDEMHREKLAEFASPEGQDELQIYCYRLRRTAAEVLADFPSVRVPLAYAVELFGIIRPRHFSIASAPHPPMPLAPATATAQDPRYRTLDLLVAIVHYRTRLSVPREGVCTRWLAALEPGARLQAAVLRGTLAIRPPTARRVVLIGTGTGLAPLRGFVQALTVGAAGQPDRHTASTPPMKPPVLLHGGRNRAADAYDAAAFATLADRGALVYWTAHSRDGADDAPKVYVQHVIEQKAAAMWEYLETDQACVMLCGSAGQMPRDVRAALVQVVVVAGGRTPDDAEAYIAEMERTKRLQQECW</sequence>
<dbReference type="InterPro" id="IPR023173">
    <property type="entry name" value="NADPH_Cyt_P450_Rdtase_alpha"/>
</dbReference>
<accession>A0A4V1IVI3</accession>
<dbReference type="SUPFAM" id="SSF63380">
    <property type="entry name" value="Riboflavin synthase domain-like"/>
    <property type="match status" value="1"/>
</dbReference>
<dbReference type="Proteomes" id="UP000274922">
    <property type="component" value="Unassembled WGS sequence"/>
</dbReference>
<dbReference type="Gene3D" id="3.40.50.80">
    <property type="entry name" value="Nucleotide-binding domain of ferredoxin-NADP reductase (FNR) module"/>
    <property type="match status" value="1"/>
</dbReference>
<evidence type="ECO:0000256" key="1">
    <source>
        <dbReference type="ARBA" id="ARBA00001917"/>
    </source>
</evidence>
<dbReference type="PANTHER" id="PTHR19384">
    <property type="entry name" value="NITRIC OXIDE SYNTHASE-RELATED"/>
    <property type="match status" value="1"/>
</dbReference>
<dbReference type="InterPro" id="IPR001094">
    <property type="entry name" value="Flavdoxin-like"/>
</dbReference>
<name>A0A4V1IVI3_9FUNG</name>
<evidence type="ECO:0000256" key="3">
    <source>
        <dbReference type="ARBA" id="ARBA00022630"/>
    </source>
</evidence>
<dbReference type="AlphaFoldDB" id="A0A4V1IVI3"/>
<keyword evidence="4" id="KW-0288">FMN</keyword>
<evidence type="ECO:0000313" key="12">
    <source>
        <dbReference type="Proteomes" id="UP000274922"/>
    </source>
</evidence>
<dbReference type="PRINTS" id="PR00369">
    <property type="entry name" value="FLAVODOXIN"/>
</dbReference>
<keyword evidence="6" id="KW-0521">NADP</keyword>
<dbReference type="EMBL" id="ML014113">
    <property type="protein sequence ID" value="RKP04159.1"/>
    <property type="molecule type" value="Genomic_DNA"/>
</dbReference>
<dbReference type="PROSITE" id="PS51384">
    <property type="entry name" value="FAD_FR"/>
    <property type="match status" value="1"/>
</dbReference>
<evidence type="ECO:0000256" key="5">
    <source>
        <dbReference type="ARBA" id="ARBA00022827"/>
    </source>
</evidence>
<dbReference type="InterPro" id="IPR001709">
    <property type="entry name" value="Flavoprot_Pyr_Nucl_cyt_Rdtase"/>
</dbReference>
<gene>
    <name evidence="11" type="ORF">CXG81DRAFT_870</name>
</gene>
<dbReference type="InterPro" id="IPR008254">
    <property type="entry name" value="Flavodoxin/NO_synth"/>
</dbReference>
<proteinExistence type="predicted"/>
<evidence type="ECO:0000256" key="8">
    <source>
        <dbReference type="SAM" id="MobiDB-lite"/>
    </source>
</evidence>
<feature type="region of interest" description="Disordered" evidence="8">
    <location>
        <begin position="180"/>
        <end position="218"/>
    </location>
</feature>
<comment type="cofactor">
    <cofactor evidence="2">
        <name>FAD</name>
        <dbReference type="ChEBI" id="CHEBI:57692"/>
    </cofactor>
</comment>
<dbReference type="SUPFAM" id="SSF52343">
    <property type="entry name" value="Ferredoxin reductase-like, C-terminal NADP-linked domain"/>
    <property type="match status" value="1"/>
</dbReference>